<protein>
    <submittedName>
        <fullName evidence="3">Mercury transporter</fullName>
    </submittedName>
</protein>
<organism evidence="3 4">
    <name type="scientific">Mesorhizobium hungaricum</name>
    <dbReference type="NCBI Taxonomy" id="1566387"/>
    <lineage>
        <taxon>Bacteria</taxon>
        <taxon>Pseudomonadati</taxon>
        <taxon>Pseudomonadota</taxon>
        <taxon>Alphaproteobacteria</taxon>
        <taxon>Hyphomicrobiales</taxon>
        <taxon>Phyllobacteriaceae</taxon>
        <taxon>Mesorhizobium</taxon>
    </lineage>
</organism>
<dbReference type="STRING" id="1566387.QV13_23590"/>
<dbReference type="Proteomes" id="UP000094412">
    <property type="component" value="Unassembled WGS sequence"/>
</dbReference>
<sequence length="99" mass="10095">MFRRILAATALIAMLSPFAAQAAERTVVLNVDNATCELCAPIVKKTLSRVSGVKAVVVQEANGTSGAVATVTFDDAVTNVATLIAASTNAGYPARATKG</sequence>
<evidence type="ECO:0000313" key="4">
    <source>
        <dbReference type="Proteomes" id="UP000094412"/>
    </source>
</evidence>
<dbReference type="InterPro" id="IPR036163">
    <property type="entry name" value="HMA_dom_sf"/>
</dbReference>
<comment type="caution">
    <text evidence="3">The sequence shown here is derived from an EMBL/GenBank/DDBJ whole genome shotgun (WGS) entry which is preliminary data.</text>
</comment>
<keyword evidence="4" id="KW-1185">Reference proteome</keyword>
<reference evidence="3 4" key="1">
    <citation type="submission" date="2016-08" db="EMBL/GenBank/DDBJ databases">
        <title>Whole genome sequence of Mesorhizobium sp. strain UASWS1009 isolated from industrial sewage.</title>
        <authorList>
            <person name="Crovadore J."/>
            <person name="Calmin G."/>
            <person name="Chablais R."/>
            <person name="Cochard B."/>
            <person name="Lefort F."/>
        </authorList>
    </citation>
    <scope>NUCLEOTIDE SEQUENCE [LARGE SCALE GENOMIC DNA]</scope>
    <source>
        <strain evidence="3 4">UASWS1009</strain>
    </source>
</reference>
<dbReference type="AlphaFoldDB" id="A0A1C2DCW5"/>
<keyword evidence="1" id="KW-0732">Signal</keyword>
<dbReference type="Pfam" id="PF00403">
    <property type="entry name" value="HMA"/>
    <property type="match status" value="1"/>
</dbReference>
<dbReference type="Gene3D" id="3.30.70.100">
    <property type="match status" value="1"/>
</dbReference>
<accession>A0A1C2DCW5</accession>
<dbReference type="GO" id="GO:0046872">
    <property type="term" value="F:metal ion binding"/>
    <property type="evidence" value="ECO:0007669"/>
    <property type="project" value="InterPro"/>
</dbReference>
<evidence type="ECO:0000259" key="2">
    <source>
        <dbReference type="PROSITE" id="PS50846"/>
    </source>
</evidence>
<dbReference type="RefSeq" id="WP_024922514.1">
    <property type="nucleotide sequence ID" value="NZ_MDEO01000036.1"/>
</dbReference>
<dbReference type="SUPFAM" id="SSF55008">
    <property type="entry name" value="HMA, heavy metal-associated domain"/>
    <property type="match status" value="1"/>
</dbReference>
<dbReference type="PROSITE" id="PS50846">
    <property type="entry name" value="HMA_2"/>
    <property type="match status" value="1"/>
</dbReference>
<dbReference type="OrthoDB" id="7205933at2"/>
<evidence type="ECO:0000256" key="1">
    <source>
        <dbReference type="SAM" id="SignalP"/>
    </source>
</evidence>
<dbReference type="EMBL" id="MDEO01000036">
    <property type="protein sequence ID" value="OCX12589.1"/>
    <property type="molecule type" value="Genomic_DNA"/>
</dbReference>
<proteinExistence type="predicted"/>
<evidence type="ECO:0000313" key="3">
    <source>
        <dbReference type="EMBL" id="OCX12589.1"/>
    </source>
</evidence>
<feature type="domain" description="HMA" evidence="2">
    <location>
        <begin position="25"/>
        <end position="95"/>
    </location>
</feature>
<dbReference type="InterPro" id="IPR006121">
    <property type="entry name" value="HMA_dom"/>
</dbReference>
<feature type="chain" id="PRO_5008659193" evidence="1">
    <location>
        <begin position="23"/>
        <end position="99"/>
    </location>
</feature>
<name>A0A1C2DCW5_9HYPH</name>
<gene>
    <name evidence="3" type="ORF">QV13_23590</name>
</gene>
<feature type="signal peptide" evidence="1">
    <location>
        <begin position="1"/>
        <end position="22"/>
    </location>
</feature>
<dbReference type="CDD" id="cd00371">
    <property type="entry name" value="HMA"/>
    <property type="match status" value="1"/>
</dbReference>